<proteinExistence type="predicted"/>
<gene>
    <name evidence="8" type="ORF">QJ036_00830</name>
</gene>
<dbReference type="Pfam" id="PF21349">
    <property type="entry name" value="RUBY_RBDX"/>
    <property type="match status" value="1"/>
</dbReference>
<reference evidence="8 9" key="1">
    <citation type="submission" date="2023-05" db="EMBL/GenBank/DDBJ databases">
        <title>[ruminococcus] sp. nov., isolated from a pig farm feces dump.</title>
        <authorList>
            <person name="Chang Y.-H."/>
        </authorList>
    </citation>
    <scope>NUCLEOTIDE SEQUENCE [LARGE SCALE GENOMIC DNA]</scope>
    <source>
        <strain evidence="8 9">YH-rum2234</strain>
    </source>
</reference>
<evidence type="ECO:0000256" key="5">
    <source>
        <dbReference type="ARBA" id="ARBA00023004"/>
    </source>
</evidence>
<dbReference type="PROSITE" id="PS50905">
    <property type="entry name" value="FERRITIN_LIKE"/>
    <property type="match status" value="1"/>
</dbReference>
<organism evidence="8 9">
    <name type="scientific">Fusibacillus kribbianus</name>
    <dbReference type="NCBI Taxonomy" id="3044208"/>
    <lineage>
        <taxon>Bacteria</taxon>
        <taxon>Bacillati</taxon>
        <taxon>Bacillota</taxon>
        <taxon>Clostridia</taxon>
        <taxon>Lachnospirales</taxon>
        <taxon>Lachnospiraceae</taxon>
        <taxon>Fusibacillus</taxon>
    </lineage>
</organism>
<keyword evidence="9" id="KW-1185">Reference proteome</keyword>
<feature type="domain" description="Ferritin-like diiron" evidence="7">
    <location>
        <begin position="5"/>
        <end position="151"/>
    </location>
</feature>
<keyword evidence="4" id="KW-0249">Electron transport</keyword>
<dbReference type="InterPro" id="IPR003251">
    <property type="entry name" value="Rr_diiron-bd_dom"/>
</dbReference>
<comment type="cofactor">
    <cofactor evidence="1">
        <name>Fe(3+)</name>
        <dbReference type="ChEBI" id="CHEBI:29034"/>
    </cofactor>
</comment>
<evidence type="ECO:0000256" key="4">
    <source>
        <dbReference type="ARBA" id="ARBA00022982"/>
    </source>
</evidence>
<protein>
    <submittedName>
        <fullName evidence="8">Ferritin family protein</fullName>
    </submittedName>
</protein>
<dbReference type="InterPro" id="IPR052364">
    <property type="entry name" value="Rubrerythrin"/>
</dbReference>
<evidence type="ECO:0000313" key="9">
    <source>
        <dbReference type="Proteomes" id="UP001300383"/>
    </source>
</evidence>
<dbReference type="EMBL" id="JASGBQ010000001">
    <property type="protein sequence ID" value="MDI9241021.1"/>
    <property type="molecule type" value="Genomic_DNA"/>
</dbReference>
<dbReference type="PANTHER" id="PTHR43865">
    <property type="entry name" value="RUBRERYTHRIN-RELATED"/>
    <property type="match status" value="1"/>
</dbReference>
<dbReference type="PROSITE" id="PS50903">
    <property type="entry name" value="RUBREDOXIN_LIKE"/>
    <property type="match status" value="1"/>
</dbReference>
<evidence type="ECO:0000256" key="3">
    <source>
        <dbReference type="ARBA" id="ARBA00022723"/>
    </source>
</evidence>
<dbReference type="Proteomes" id="UP001300383">
    <property type="component" value="Unassembled WGS sequence"/>
</dbReference>
<dbReference type="InterPro" id="IPR024934">
    <property type="entry name" value="Rubredoxin-like_dom"/>
</dbReference>
<name>A0AAP4B706_9FIRM</name>
<feature type="domain" description="Rubredoxin-like" evidence="6">
    <location>
        <begin position="158"/>
        <end position="192"/>
    </location>
</feature>
<dbReference type="InterPro" id="IPR009040">
    <property type="entry name" value="Ferritin-like_diiron"/>
</dbReference>
<dbReference type="CDD" id="cd01041">
    <property type="entry name" value="Rubrerythrin"/>
    <property type="match status" value="1"/>
</dbReference>
<evidence type="ECO:0000256" key="2">
    <source>
        <dbReference type="ARBA" id="ARBA00022448"/>
    </source>
</evidence>
<evidence type="ECO:0000256" key="1">
    <source>
        <dbReference type="ARBA" id="ARBA00001965"/>
    </source>
</evidence>
<dbReference type="AlphaFoldDB" id="A0AAP4B706"/>
<dbReference type="InterPro" id="IPR048574">
    <property type="entry name" value="RUBY_RBDX"/>
</dbReference>
<dbReference type="NCBIfam" id="NF045767">
    <property type="entry name" value="RuberyRbr"/>
    <property type="match status" value="1"/>
</dbReference>
<dbReference type="SUPFAM" id="SSF47240">
    <property type="entry name" value="Ferritin-like"/>
    <property type="match status" value="1"/>
</dbReference>
<dbReference type="InterPro" id="IPR012347">
    <property type="entry name" value="Ferritin-like"/>
</dbReference>
<evidence type="ECO:0000313" key="8">
    <source>
        <dbReference type="EMBL" id="MDI9241021.1"/>
    </source>
</evidence>
<sequence length="198" mass="22790">MAKMNLKDSETKKNLLRAFAGESQARNRYTIAAGKAKEQKLYVVQQVFLFTAEQEREHAEVFYKHLKELTGENLEIDGTYPIEGYDDTLSLLKAAKHDEYEEYGTVYPVFAKTAEEEGFLSVAASFRNIAEIEKIHGDRFDQFAVLMERNQLFETSREISYMCLSCGYIYTGTRVPEKCPVCSHDKGYFVRLEMAPFL</sequence>
<dbReference type="Pfam" id="PF02915">
    <property type="entry name" value="Rubrerythrin"/>
    <property type="match status" value="1"/>
</dbReference>
<dbReference type="GO" id="GO:0016491">
    <property type="term" value="F:oxidoreductase activity"/>
    <property type="evidence" value="ECO:0007669"/>
    <property type="project" value="InterPro"/>
</dbReference>
<keyword evidence="2" id="KW-0813">Transport</keyword>
<dbReference type="SUPFAM" id="SSF57802">
    <property type="entry name" value="Rubredoxin-like"/>
    <property type="match status" value="1"/>
</dbReference>
<accession>A0AAP4B706</accession>
<dbReference type="Gene3D" id="2.20.28.10">
    <property type="match status" value="1"/>
</dbReference>
<dbReference type="PANTHER" id="PTHR43865:SF1">
    <property type="entry name" value="RUBRERYTHRIN-RELATED"/>
    <property type="match status" value="1"/>
</dbReference>
<dbReference type="InterPro" id="IPR009078">
    <property type="entry name" value="Ferritin-like_SF"/>
</dbReference>
<evidence type="ECO:0000259" key="6">
    <source>
        <dbReference type="PROSITE" id="PS50903"/>
    </source>
</evidence>
<dbReference type="RefSeq" id="WP_283229529.1">
    <property type="nucleotide sequence ID" value="NZ_JASGBQ010000001.1"/>
</dbReference>
<keyword evidence="5" id="KW-0408">Iron</keyword>
<dbReference type="GO" id="GO:0005506">
    <property type="term" value="F:iron ion binding"/>
    <property type="evidence" value="ECO:0007669"/>
    <property type="project" value="InterPro"/>
</dbReference>
<evidence type="ECO:0000259" key="7">
    <source>
        <dbReference type="PROSITE" id="PS50905"/>
    </source>
</evidence>
<comment type="caution">
    <text evidence="8">The sequence shown here is derived from an EMBL/GenBank/DDBJ whole genome shotgun (WGS) entry which is preliminary data.</text>
</comment>
<dbReference type="Gene3D" id="1.20.1260.10">
    <property type="match status" value="1"/>
</dbReference>
<dbReference type="CDD" id="cd00729">
    <property type="entry name" value="rubredoxin_SM"/>
    <property type="match status" value="1"/>
</dbReference>
<keyword evidence="3" id="KW-0479">Metal-binding</keyword>